<evidence type="ECO:0000313" key="2">
    <source>
        <dbReference type="Proteomes" id="UP000532769"/>
    </source>
</evidence>
<dbReference type="AlphaFoldDB" id="A0A846MLA8"/>
<comment type="caution">
    <text evidence="1">The sequence shown here is derived from an EMBL/GenBank/DDBJ whole genome shotgun (WGS) entry which is preliminary data.</text>
</comment>
<keyword evidence="2" id="KW-1185">Reference proteome</keyword>
<name>A0A846MLA8_9BACL</name>
<evidence type="ECO:0000313" key="1">
    <source>
        <dbReference type="EMBL" id="NIK16404.1"/>
    </source>
</evidence>
<gene>
    <name evidence="1" type="ORF">BDD39_002914</name>
</gene>
<organism evidence="1 2">
    <name type="scientific">Saccharococcus thermophilus</name>
    <dbReference type="NCBI Taxonomy" id="29396"/>
    <lineage>
        <taxon>Bacteria</taxon>
        <taxon>Bacillati</taxon>
        <taxon>Bacillota</taxon>
        <taxon>Bacilli</taxon>
        <taxon>Bacillales</taxon>
        <taxon>Anoxybacillaceae</taxon>
        <taxon>Saccharococcus</taxon>
    </lineage>
</organism>
<proteinExistence type="predicted"/>
<reference evidence="1 2" key="1">
    <citation type="submission" date="2020-03" db="EMBL/GenBank/DDBJ databases">
        <title>Genomic Encyclopedia of Archaeal and Bacterial Type Strains, Phase II (KMG-II): from individual species to whole genera.</title>
        <authorList>
            <person name="Goeker M."/>
        </authorList>
    </citation>
    <scope>NUCLEOTIDE SEQUENCE [LARGE SCALE GENOMIC DNA]</scope>
    <source>
        <strain evidence="1 2">DSM 4749</strain>
    </source>
</reference>
<dbReference type="EMBL" id="JAASRS010000001">
    <property type="protein sequence ID" value="NIK16404.1"/>
    <property type="molecule type" value="Genomic_DNA"/>
</dbReference>
<dbReference type="Proteomes" id="UP000532769">
    <property type="component" value="Unassembled WGS sequence"/>
</dbReference>
<accession>A0A846MLA8</accession>
<sequence length="39" mass="4296">MENMVTPLLSASRDRRGMCPGILVQKSEGEVDGYVRNGE</sequence>
<protein>
    <submittedName>
        <fullName evidence="1">Uncharacterized protein</fullName>
    </submittedName>
</protein>